<gene>
    <name evidence="2" type="ORF">PILCRDRAFT_11739</name>
</gene>
<evidence type="ECO:0000313" key="2">
    <source>
        <dbReference type="EMBL" id="KIM77851.1"/>
    </source>
</evidence>
<reference evidence="2 3" key="1">
    <citation type="submission" date="2014-04" db="EMBL/GenBank/DDBJ databases">
        <authorList>
            <consortium name="DOE Joint Genome Institute"/>
            <person name="Kuo A."/>
            <person name="Tarkka M."/>
            <person name="Buscot F."/>
            <person name="Kohler A."/>
            <person name="Nagy L.G."/>
            <person name="Floudas D."/>
            <person name="Copeland A."/>
            <person name="Barry K.W."/>
            <person name="Cichocki N."/>
            <person name="Veneault-Fourrey C."/>
            <person name="LaButti K."/>
            <person name="Lindquist E.A."/>
            <person name="Lipzen A."/>
            <person name="Lundell T."/>
            <person name="Morin E."/>
            <person name="Murat C."/>
            <person name="Sun H."/>
            <person name="Tunlid A."/>
            <person name="Henrissat B."/>
            <person name="Grigoriev I.V."/>
            <person name="Hibbett D.S."/>
            <person name="Martin F."/>
            <person name="Nordberg H.P."/>
            <person name="Cantor M.N."/>
            <person name="Hua S.X."/>
        </authorList>
    </citation>
    <scope>NUCLEOTIDE SEQUENCE [LARGE SCALE GENOMIC DNA]</scope>
    <source>
        <strain evidence="2 3">F 1598</strain>
    </source>
</reference>
<feature type="signal peptide" evidence="1">
    <location>
        <begin position="1"/>
        <end position="19"/>
    </location>
</feature>
<sequence length="53" mass="5836">MKFSAVAVIVSFLVCTAVAAPVPFAGIKRDVNYGGDCMYLKRGETEFEFVKRC</sequence>
<evidence type="ECO:0000256" key="1">
    <source>
        <dbReference type="SAM" id="SignalP"/>
    </source>
</evidence>
<keyword evidence="1" id="KW-0732">Signal</keyword>
<evidence type="ECO:0000313" key="3">
    <source>
        <dbReference type="Proteomes" id="UP000054166"/>
    </source>
</evidence>
<organism evidence="2 3">
    <name type="scientific">Piloderma croceum (strain F 1598)</name>
    <dbReference type="NCBI Taxonomy" id="765440"/>
    <lineage>
        <taxon>Eukaryota</taxon>
        <taxon>Fungi</taxon>
        <taxon>Dikarya</taxon>
        <taxon>Basidiomycota</taxon>
        <taxon>Agaricomycotina</taxon>
        <taxon>Agaricomycetes</taxon>
        <taxon>Agaricomycetidae</taxon>
        <taxon>Atheliales</taxon>
        <taxon>Atheliaceae</taxon>
        <taxon>Piloderma</taxon>
    </lineage>
</organism>
<dbReference type="AlphaFoldDB" id="A0A0C3FDA7"/>
<accession>A0A0C3FDA7</accession>
<name>A0A0C3FDA7_PILCF</name>
<proteinExistence type="predicted"/>
<keyword evidence="3" id="KW-1185">Reference proteome</keyword>
<dbReference type="HOGENOM" id="CLU_3069527_0_0_1"/>
<dbReference type="Proteomes" id="UP000054166">
    <property type="component" value="Unassembled WGS sequence"/>
</dbReference>
<reference evidence="3" key="2">
    <citation type="submission" date="2015-01" db="EMBL/GenBank/DDBJ databases">
        <title>Evolutionary Origins and Diversification of the Mycorrhizal Mutualists.</title>
        <authorList>
            <consortium name="DOE Joint Genome Institute"/>
            <consortium name="Mycorrhizal Genomics Consortium"/>
            <person name="Kohler A."/>
            <person name="Kuo A."/>
            <person name="Nagy L.G."/>
            <person name="Floudas D."/>
            <person name="Copeland A."/>
            <person name="Barry K.W."/>
            <person name="Cichocki N."/>
            <person name="Veneault-Fourrey C."/>
            <person name="LaButti K."/>
            <person name="Lindquist E.A."/>
            <person name="Lipzen A."/>
            <person name="Lundell T."/>
            <person name="Morin E."/>
            <person name="Murat C."/>
            <person name="Riley R."/>
            <person name="Ohm R."/>
            <person name="Sun H."/>
            <person name="Tunlid A."/>
            <person name="Henrissat B."/>
            <person name="Grigoriev I.V."/>
            <person name="Hibbett D.S."/>
            <person name="Martin F."/>
        </authorList>
    </citation>
    <scope>NUCLEOTIDE SEQUENCE [LARGE SCALE GENOMIC DNA]</scope>
    <source>
        <strain evidence="3">F 1598</strain>
    </source>
</reference>
<protein>
    <submittedName>
        <fullName evidence="2">Uncharacterized protein</fullName>
    </submittedName>
</protein>
<dbReference type="EMBL" id="KN833021">
    <property type="protein sequence ID" value="KIM77851.1"/>
    <property type="molecule type" value="Genomic_DNA"/>
</dbReference>
<feature type="chain" id="PRO_5002177289" evidence="1">
    <location>
        <begin position="20"/>
        <end position="53"/>
    </location>
</feature>
<dbReference type="InParanoid" id="A0A0C3FDA7"/>